<dbReference type="PANTHER" id="PTHR21716">
    <property type="entry name" value="TRANSMEMBRANE PROTEIN"/>
    <property type="match status" value="1"/>
</dbReference>
<evidence type="ECO:0000256" key="1">
    <source>
        <dbReference type="ARBA" id="ARBA00004141"/>
    </source>
</evidence>
<feature type="transmembrane region" description="Helical" evidence="7">
    <location>
        <begin position="66"/>
        <end position="99"/>
    </location>
</feature>
<feature type="region of interest" description="Disordered" evidence="6">
    <location>
        <begin position="356"/>
        <end position="389"/>
    </location>
</feature>
<feature type="transmembrane region" description="Helical" evidence="7">
    <location>
        <begin position="305"/>
        <end position="327"/>
    </location>
</feature>
<feature type="transmembrane region" description="Helical" evidence="7">
    <location>
        <begin position="38"/>
        <end position="59"/>
    </location>
</feature>
<feature type="transmembrane region" description="Helical" evidence="7">
    <location>
        <begin position="230"/>
        <end position="252"/>
    </location>
</feature>
<feature type="transmembrane region" description="Helical" evidence="7">
    <location>
        <begin position="264"/>
        <end position="285"/>
    </location>
</feature>
<dbReference type="EMBL" id="JACIBS010000002">
    <property type="protein sequence ID" value="MBB3664888.1"/>
    <property type="molecule type" value="Genomic_DNA"/>
</dbReference>
<evidence type="ECO:0000256" key="4">
    <source>
        <dbReference type="ARBA" id="ARBA00022989"/>
    </source>
</evidence>
<protein>
    <submittedName>
        <fullName evidence="8">Putative PurR-regulated permease PerM</fullName>
    </submittedName>
</protein>
<comment type="similarity">
    <text evidence="2">Belongs to the autoinducer-2 exporter (AI-2E) (TC 2.A.86) family.</text>
</comment>
<evidence type="ECO:0000313" key="9">
    <source>
        <dbReference type="Proteomes" id="UP000564573"/>
    </source>
</evidence>
<feature type="transmembrane region" description="Helical" evidence="7">
    <location>
        <begin position="202"/>
        <end position="224"/>
    </location>
</feature>
<feature type="compositionally biased region" description="Pro residues" evidence="6">
    <location>
        <begin position="356"/>
        <end position="370"/>
    </location>
</feature>
<sequence>MTAGSDLVVRGMPRAVVLLIGAASAVVVLAGLMAASWLVGPLFLALVVVITVSPASQLLRRWGLPAWVATSVLVLLVYALLAGLVGVLVVSVAQLAALLPRYTARADDLVSSATAALGRFGVDAEHLRPATSSLDLNRVLGYVQAVLSSVTGVGASVLFLLALLLFLSMEATGADARHGAVSADRPGIGTAIAGFVRGTRRYMLVTTVFGLIVAVLDGVALWLLGIPLPVLWALLAFMTNYIPNVGFVLGVAPPAILGLLEGDWRLMVGVIAVYVVLNFVVQSVIQPRFVGNAVGLSTIATFLSLVLWGWVLGPVGAILAVPLTLLTKAVLVDVDPRARWVDALLASSALVAVPRAPQPGPSDAAPPPAAAPQSEADPPSDGDRRDGST</sequence>
<dbReference type="InterPro" id="IPR002549">
    <property type="entry name" value="AI-2E-like"/>
</dbReference>
<gene>
    <name evidence="8" type="ORF">FB384_003839</name>
</gene>
<feature type="transmembrane region" description="Helical" evidence="7">
    <location>
        <begin position="12"/>
        <end position="32"/>
    </location>
</feature>
<name>A0A839XV10_9PSEU</name>
<evidence type="ECO:0000256" key="6">
    <source>
        <dbReference type="SAM" id="MobiDB-lite"/>
    </source>
</evidence>
<keyword evidence="5 7" id="KW-0472">Membrane</keyword>
<feature type="transmembrane region" description="Helical" evidence="7">
    <location>
        <begin position="142"/>
        <end position="167"/>
    </location>
</feature>
<dbReference type="Pfam" id="PF01594">
    <property type="entry name" value="AI-2E_transport"/>
    <property type="match status" value="1"/>
</dbReference>
<keyword evidence="3 7" id="KW-0812">Transmembrane</keyword>
<reference evidence="8 9" key="1">
    <citation type="submission" date="2020-08" db="EMBL/GenBank/DDBJ databases">
        <title>Sequencing the genomes of 1000 actinobacteria strains.</title>
        <authorList>
            <person name="Klenk H.-P."/>
        </authorList>
    </citation>
    <scope>NUCLEOTIDE SEQUENCE [LARGE SCALE GENOMIC DNA]</scope>
    <source>
        <strain evidence="8 9">DSM 45267</strain>
    </source>
</reference>
<evidence type="ECO:0000256" key="3">
    <source>
        <dbReference type="ARBA" id="ARBA00022692"/>
    </source>
</evidence>
<evidence type="ECO:0000256" key="2">
    <source>
        <dbReference type="ARBA" id="ARBA00009773"/>
    </source>
</evidence>
<comment type="subcellular location">
    <subcellularLocation>
        <location evidence="1">Membrane</location>
        <topology evidence="1">Multi-pass membrane protein</topology>
    </subcellularLocation>
</comment>
<dbReference type="GO" id="GO:0016020">
    <property type="term" value="C:membrane"/>
    <property type="evidence" value="ECO:0007669"/>
    <property type="project" value="UniProtKB-SubCell"/>
</dbReference>
<proteinExistence type="inferred from homology"/>
<accession>A0A839XV10</accession>
<evidence type="ECO:0000256" key="5">
    <source>
        <dbReference type="ARBA" id="ARBA00023136"/>
    </source>
</evidence>
<organism evidence="8 9">
    <name type="scientific">Prauserella sediminis</name>
    <dbReference type="NCBI Taxonomy" id="577680"/>
    <lineage>
        <taxon>Bacteria</taxon>
        <taxon>Bacillati</taxon>
        <taxon>Actinomycetota</taxon>
        <taxon>Actinomycetes</taxon>
        <taxon>Pseudonocardiales</taxon>
        <taxon>Pseudonocardiaceae</taxon>
        <taxon>Prauserella</taxon>
        <taxon>Prauserella salsuginis group</taxon>
    </lineage>
</organism>
<evidence type="ECO:0000256" key="7">
    <source>
        <dbReference type="SAM" id="Phobius"/>
    </source>
</evidence>
<dbReference type="Proteomes" id="UP000564573">
    <property type="component" value="Unassembled WGS sequence"/>
</dbReference>
<keyword evidence="4 7" id="KW-1133">Transmembrane helix</keyword>
<dbReference type="PANTHER" id="PTHR21716:SF64">
    <property type="entry name" value="AI-2 TRANSPORT PROTEIN TQSA"/>
    <property type="match status" value="1"/>
</dbReference>
<evidence type="ECO:0000313" key="8">
    <source>
        <dbReference type="EMBL" id="MBB3664888.1"/>
    </source>
</evidence>
<dbReference type="RefSeq" id="WP_228726482.1">
    <property type="nucleotide sequence ID" value="NZ_JACIBS010000002.1"/>
</dbReference>
<dbReference type="GO" id="GO:0055085">
    <property type="term" value="P:transmembrane transport"/>
    <property type="evidence" value="ECO:0007669"/>
    <property type="project" value="TreeGrafter"/>
</dbReference>
<keyword evidence="9" id="KW-1185">Reference proteome</keyword>
<comment type="caution">
    <text evidence="8">The sequence shown here is derived from an EMBL/GenBank/DDBJ whole genome shotgun (WGS) entry which is preliminary data.</text>
</comment>
<dbReference type="AlphaFoldDB" id="A0A839XV10"/>